<dbReference type="GO" id="GO:0005739">
    <property type="term" value="C:mitochondrion"/>
    <property type="evidence" value="ECO:0007669"/>
    <property type="project" value="UniProtKB-SubCell"/>
</dbReference>
<evidence type="ECO:0000259" key="11">
    <source>
        <dbReference type="Pfam" id="PF02776"/>
    </source>
</evidence>
<evidence type="ECO:0000256" key="1">
    <source>
        <dbReference type="ARBA" id="ARBA00004173"/>
    </source>
</evidence>
<dbReference type="Pfam" id="PF02775">
    <property type="entry name" value="TPP_enzyme_C"/>
    <property type="match status" value="1"/>
</dbReference>
<evidence type="ECO:0000313" key="13">
    <source>
        <dbReference type="Proteomes" id="UP001295794"/>
    </source>
</evidence>
<keyword evidence="13" id="KW-1185">Reference proteome</keyword>
<dbReference type="CDD" id="cd07035">
    <property type="entry name" value="TPP_PYR_POX_like"/>
    <property type="match status" value="1"/>
</dbReference>
<dbReference type="Proteomes" id="UP001295794">
    <property type="component" value="Unassembled WGS sequence"/>
</dbReference>
<evidence type="ECO:0000259" key="10">
    <source>
        <dbReference type="Pfam" id="PF02775"/>
    </source>
</evidence>
<dbReference type="SUPFAM" id="SSF52518">
    <property type="entry name" value="Thiamin diphosphate-binding fold (THDP-binding)"/>
    <property type="match status" value="2"/>
</dbReference>
<dbReference type="Pfam" id="PF00205">
    <property type="entry name" value="TPP_enzyme_M"/>
    <property type="match status" value="1"/>
</dbReference>
<dbReference type="SUPFAM" id="SSF52467">
    <property type="entry name" value="DHS-like NAD/FAD-binding domain"/>
    <property type="match status" value="1"/>
</dbReference>
<dbReference type="EMBL" id="CAVNYO010000466">
    <property type="protein sequence ID" value="CAK5283175.1"/>
    <property type="molecule type" value="Genomic_DNA"/>
</dbReference>
<dbReference type="Gene3D" id="3.20.20.70">
    <property type="entry name" value="Aldolase class I"/>
    <property type="match status" value="1"/>
</dbReference>
<protein>
    <submittedName>
        <fullName evidence="12">Uncharacterized protein</fullName>
    </submittedName>
</protein>
<dbReference type="InterPro" id="IPR011766">
    <property type="entry name" value="TPP_enzyme_TPP-bd"/>
</dbReference>
<organism evidence="12 13">
    <name type="scientific">Mycena citricolor</name>
    <dbReference type="NCBI Taxonomy" id="2018698"/>
    <lineage>
        <taxon>Eukaryota</taxon>
        <taxon>Fungi</taxon>
        <taxon>Dikarya</taxon>
        <taxon>Basidiomycota</taxon>
        <taxon>Agaricomycotina</taxon>
        <taxon>Agaricomycetes</taxon>
        <taxon>Agaricomycetidae</taxon>
        <taxon>Agaricales</taxon>
        <taxon>Marasmiineae</taxon>
        <taxon>Mycenaceae</taxon>
        <taxon>Mycena</taxon>
    </lineage>
</organism>
<comment type="similarity">
    <text evidence="2 8">Belongs to the TPP enzyme family.</text>
</comment>
<dbReference type="GO" id="GO:0030976">
    <property type="term" value="F:thiamine pyrophosphate binding"/>
    <property type="evidence" value="ECO:0007669"/>
    <property type="project" value="InterPro"/>
</dbReference>
<evidence type="ECO:0000256" key="7">
    <source>
        <dbReference type="ARBA" id="ARBA00023128"/>
    </source>
</evidence>
<comment type="subcellular location">
    <subcellularLocation>
        <location evidence="1">Mitochondrion</location>
    </subcellularLocation>
</comment>
<keyword evidence="3" id="KW-0285">Flavoprotein</keyword>
<feature type="domain" description="Thiamine pyrophosphate enzyme central" evidence="9">
    <location>
        <begin position="537"/>
        <end position="630"/>
    </location>
</feature>
<dbReference type="AlphaFoldDB" id="A0AAD2HXR1"/>
<keyword evidence="4" id="KW-0288">FMN</keyword>
<dbReference type="InterPro" id="IPR029061">
    <property type="entry name" value="THDP-binding"/>
</dbReference>
<evidence type="ECO:0000313" key="12">
    <source>
        <dbReference type="EMBL" id="CAK5283175.1"/>
    </source>
</evidence>
<proteinExistence type="inferred from homology"/>
<name>A0AAD2HXR1_9AGAR</name>
<dbReference type="InterPro" id="IPR012000">
    <property type="entry name" value="Thiamin_PyroP_enz_cen_dom"/>
</dbReference>
<dbReference type="CDD" id="cd04730">
    <property type="entry name" value="NPD_like"/>
    <property type="match status" value="1"/>
</dbReference>
<evidence type="ECO:0000256" key="5">
    <source>
        <dbReference type="ARBA" id="ARBA00023002"/>
    </source>
</evidence>
<dbReference type="InterPro" id="IPR013785">
    <property type="entry name" value="Aldolase_TIM"/>
</dbReference>
<dbReference type="InterPro" id="IPR012001">
    <property type="entry name" value="Thiamin_PyroP_enz_TPP-bd_dom"/>
</dbReference>
<dbReference type="Pfam" id="PF03060">
    <property type="entry name" value="NMO"/>
    <property type="match status" value="1"/>
</dbReference>
<dbReference type="Gene3D" id="3.40.50.1220">
    <property type="entry name" value="TPP-binding domain"/>
    <property type="match status" value="1"/>
</dbReference>
<dbReference type="GO" id="GO:0018580">
    <property type="term" value="F:nitronate monooxygenase activity"/>
    <property type="evidence" value="ECO:0007669"/>
    <property type="project" value="InterPro"/>
</dbReference>
<evidence type="ECO:0000256" key="4">
    <source>
        <dbReference type="ARBA" id="ARBA00022643"/>
    </source>
</evidence>
<dbReference type="InterPro" id="IPR029035">
    <property type="entry name" value="DHS-like_NAD/FAD-binding_dom"/>
</dbReference>
<feature type="domain" description="Thiamine pyrophosphate enzyme N-terminal TPP-binding" evidence="11">
    <location>
        <begin position="389"/>
        <end position="499"/>
    </location>
</feature>
<evidence type="ECO:0000256" key="2">
    <source>
        <dbReference type="ARBA" id="ARBA00007812"/>
    </source>
</evidence>
<dbReference type="PANTHER" id="PTHR32332:SF31">
    <property type="entry name" value="2-NITROPROPANE DIOXYGENASE FAMILY, PUTATIVE (AFU_ORTHOLOGUE AFUA_2G09850)-RELATED"/>
    <property type="match status" value="1"/>
</dbReference>
<keyword evidence="6 8" id="KW-0786">Thiamine pyrophosphate</keyword>
<keyword evidence="5" id="KW-0560">Oxidoreductase</keyword>
<feature type="domain" description="Thiamine pyrophosphate enzyme TPP-binding" evidence="10">
    <location>
        <begin position="752"/>
        <end position="913"/>
    </location>
</feature>
<keyword evidence="7" id="KW-0496">Mitochondrion</keyword>
<evidence type="ECO:0000256" key="3">
    <source>
        <dbReference type="ARBA" id="ARBA00022630"/>
    </source>
</evidence>
<comment type="caution">
    <text evidence="12">The sequence shown here is derived from an EMBL/GenBank/DDBJ whole genome shotgun (WGS) entry which is preliminary data.</text>
</comment>
<dbReference type="InterPro" id="IPR004136">
    <property type="entry name" value="NMO"/>
</dbReference>
<dbReference type="Gene3D" id="3.40.50.970">
    <property type="match status" value="2"/>
</dbReference>
<dbReference type="PANTHER" id="PTHR32332">
    <property type="entry name" value="2-NITROPROPANE DIOXYGENASE"/>
    <property type="match status" value="1"/>
</dbReference>
<reference evidence="12" key="1">
    <citation type="submission" date="2023-11" db="EMBL/GenBank/DDBJ databases">
        <authorList>
            <person name="De Vega J J."/>
            <person name="De Vega J J."/>
        </authorList>
    </citation>
    <scope>NUCLEOTIDE SEQUENCE</scope>
</reference>
<dbReference type="SUPFAM" id="SSF51412">
    <property type="entry name" value="Inosine monophosphate dehydrogenase (IMPDH)"/>
    <property type="match status" value="1"/>
</dbReference>
<dbReference type="Pfam" id="PF02776">
    <property type="entry name" value="TPP_enzyme_N"/>
    <property type="match status" value="1"/>
</dbReference>
<evidence type="ECO:0000256" key="8">
    <source>
        <dbReference type="RuleBase" id="RU362132"/>
    </source>
</evidence>
<accession>A0AAD2HXR1</accession>
<gene>
    <name evidence="12" type="ORF">MYCIT1_LOCUS35493</name>
</gene>
<evidence type="ECO:0000256" key="6">
    <source>
        <dbReference type="ARBA" id="ARBA00023052"/>
    </source>
</evidence>
<dbReference type="GO" id="GO:0000287">
    <property type="term" value="F:magnesium ion binding"/>
    <property type="evidence" value="ECO:0007669"/>
    <property type="project" value="InterPro"/>
</dbReference>
<sequence length="918" mass="97310">MSVISTPITELFGIKHPVFLAGMNVAAGPALAAAVSNAGGLGVIGGMGYSPKMLRGQIREIKKDLIDPSLPFGVDLLIPQVGGNARKTNYDYTKGQLADLIEVIIEEKTSLFVCAVGVPPKFAVDRLHQAGIPVMNMVGHPKHVAKALEAGVDLICAQAGEGGGHTGDIPASILIPACVDAVKGHKSPLNGKPIYVIGAGAVYDGRGLAANLMWGAEAVWVGTRFVASEEAGAPQKHKDLVVGAGYEDAVTTLIYTGRPLRVLKTPYIEEWNTTRMPELKALTSKGLLPHEEELKKRPEISMSTRPWLMGRVAAMIHDVLPAKTIVENMVTDAAKMLSRGSGYLTAKAKLYNAPRRHGHLTVKNISESSCGDSTDSDNPTLLTSMYSTSSIFLQALSDAGITHLFVNWGSDHPALLEELQRQRAQSTDGKTACEIVTCPNEMVALSAAQGYAQISGKLAAVIVHVDVGTLALAGAIHNVDRSRTPVLIYSGASPFSSGGELKGGRNEWIMSIQGGRLSNQQRSPIERPTFTRAASIIAQALCNARSPLIITSHSGRSPASIPLLSELASTLAIPIVAVCPSAVPVPFSHPCFLGTTFLNGATHNPRVATADVVLVLDSDIPWISAAQAPSESARIFVIDSGDPLKTVSAVGQWHVDAELMCNADTVLALQDILSLIAQLERDKEIVEERKVSVFSEHESWLRRLDTLEGAWPEQGFSVPNILGVLRKAIESQTTLAQTVVLNESISSYTSVWDHMRTEVSGGQITSGGSSLGWALGAGVGAKMTDIGKSKLVVLVVGDGSFLFGVPSSAYWMARRYDAPFLTVVLNNGGWKSPKLSMLACHPQGHGSMASGADLSVGFGPYSPEFAQIAVAASAGWAWGKKIAGNGHQSDLEKGLAEAVRAVIEERRCAVVDCVLESV</sequence>
<evidence type="ECO:0000259" key="9">
    <source>
        <dbReference type="Pfam" id="PF00205"/>
    </source>
</evidence>